<dbReference type="RefSeq" id="WP_380537573.1">
    <property type="nucleotide sequence ID" value="NZ_JBHFAB010000013.1"/>
</dbReference>
<gene>
    <name evidence="1" type="ORF">ACEZDE_19370</name>
</gene>
<proteinExistence type="predicted"/>
<name>A0ABV6VZ42_9ACTN</name>
<evidence type="ECO:0000313" key="1">
    <source>
        <dbReference type="EMBL" id="MFC1418777.1"/>
    </source>
</evidence>
<protein>
    <submittedName>
        <fullName evidence="1">Uncharacterized protein</fullName>
    </submittedName>
</protein>
<evidence type="ECO:0000313" key="2">
    <source>
        <dbReference type="Proteomes" id="UP001592531"/>
    </source>
</evidence>
<comment type="caution">
    <text evidence="1">The sequence shown here is derived from an EMBL/GenBank/DDBJ whole genome shotgun (WGS) entry which is preliminary data.</text>
</comment>
<sequence>MNLTLAPADPAHWMGQASAARDQAGGLRKLAALLEQDEELAELLAVLDRDRLPAHISADQLYAAAADAIHDAMTWEATALYRRRAPGGPVDCTCGHAQGNHSFKLTAVQTLPCRQECDCRDYQAAQGSR</sequence>
<organism evidence="1 2">
    <name type="scientific">Streptacidiphilus cavernicola</name>
    <dbReference type="NCBI Taxonomy" id="3342716"/>
    <lineage>
        <taxon>Bacteria</taxon>
        <taxon>Bacillati</taxon>
        <taxon>Actinomycetota</taxon>
        <taxon>Actinomycetes</taxon>
        <taxon>Kitasatosporales</taxon>
        <taxon>Streptomycetaceae</taxon>
        <taxon>Streptacidiphilus</taxon>
    </lineage>
</organism>
<dbReference type="Proteomes" id="UP001592531">
    <property type="component" value="Unassembled WGS sequence"/>
</dbReference>
<accession>A0ABV6VZ42</accession>
<keyword evidence="2" id="KW-1185">Reference proteome</keyword>
<reference evidence="1 2" key="1">
    <citation type="submission" date="2024-09" db="EMBL/GenBank/DDBJ databases">
        <authorList>
            <person name="Lee S.D."/>
        </authorList>
    </citation>
    <scope>NUCLEOTIDE SEQUENCE [LARGE SCALE GENOMIC DNA]</scope>
    <source>
        <strain evidence="1 2">N8-3</strain>
    </source>
</reference>
<dbReference type="EMBL" id="JBHFAB010000013">
    <property type="protein sequence ID" value="MFC1418777.1"/>
    <property type="molecule type" value="Genomic_DNA"/>
</dbReference>